<dbReference type="SUPFAM" id="SSF53955">
    <property type="entry name" value="Lysozyme-like"/>
    <property type="match status" value="1"/>
</dbReference>
<evidence type="ECO:0000313" key="2">
    <source>
        <dbReference type="EMBL" id="QOC77231.1"/>
    </source>
</evidence>
<proteinExistence type="predicted"/>
<protein>
    <submittedName>
        <fullName evidence="2">PilT</fullName>
    </submittedName>
</protein>
<evidence type="ECO:0000259" key="1">
    <source>
        <dbReference type="Pfam" id="PF01464"/>
    </source>
</evidence>
<dbReference type="CDD" id="cd13400">
    <property type="entry name" value="LT_IagB-like"/>
    <property type="match status" value="1"/>
</dbReference>
<keyword evidence="2" id="KW-0614">Plasmid</keyword>
<sequence length="183" mass="20912">MIFHVHRISAFGRLFFPCLRRSIVRSVLYILLSCISSLIFSLQPAYSATTTRFDACFAQAGQRYLIDPLLLKSIATVESSLIPDRINHNKEKGKILSTDYGLMQINSSHIPNLKKLGVIKDKSELIDNPCLNIQIGAWILATHFQKCGINWSCLGSYNAGFKESNEQKRIKYARYVYNKYMVR</sequence>
<dbReference type="AlphaFoldDB" id="A0A7L7TKM1"/>
<dbReference type="Gene3D" id="1.10.530.10">
    <property type="match status" value="1"/>
</dbReference>
<dbReference type="InterPro" id="IPR008258">
    <property type="entry name" value="Transglycosylase_SLT_dom_1"/>
</dbReference>
<dbReference type="EMBL" id="MT929283">
    <property type="protein sequence ID" value="QOC77231.1"/>
    <property type="molecule type" value="Genomic_DNA"/>
</dbReference>
<geneLocation type="plasmid" evidence="2">
    <name>pMCR_1884_B3</name>
</geneLocation>
<reference evidence="2" key="1">
    <citation type="submission" date="2020-08" db="EMBL/GenBank/DDBJ databases">
        <title>Characterization of the complete nucleotide sequences of mcr-1-encoding plasmids from Enterobacteriaceae isolates in retailed raw meat products from the Czech Republic.</title>
        <authorList>
            <person name="Zelendova M."/>
            <person name="Papagiannitsis C.C."/>
            <person name="Valcek A."/>
            <person name="Medvecky M."/>
            <person name="Bitar I."/>
            <person name="Hrabak J."/>
            <person name="Gelbicova T."/>
            <person name="Barakova A."/>
            <person name="Kutilova I."/>
            <person name="Karpiskova R."/>
            <person name="Dolejska M."/>
        </authorList>
    </citation>
    <scope>NUCLEOTIDE SEQUENCE</scope>
    <source>
        <strain evidence="2">1884_17_B3</strain>
        <plasmid evidence="2">pMCR_1884_B3</plasmid>
    </source>
</reference>
<name>A0A7L7TKM1_ECOLX</name>
<dbReference type="InterPro" id="IPR023346">
    <property type="entry name" value="Lysozyme-like_dom_sf"/>
</dbReference>
<organism evidence="2">
    <name type="scientific">Escherichia coli</name>
    <dbReference type="NCBI Taxonomy" id="562"/>
    <lineage>
        <taxon>Bacteria</taxon>
        <taxon>Pseudomonadati</taxon>
        <taxon>Pseudomonadota</taxon>
        <taxon>Gammaproteobacteria</taxon>
        <taxon>Enterobacterales</taxon>
        <taxon>Enterobacteriaceae</taxon>
        <taxon>Escherichia</taxon>
    </lineage>
</organism>
<feature type="domain" description="Transglycosylase SLT" evidence="1">
    <location>
        <begin position="56"/>
        <end position="174"/>
    </location>
</feature>
<accession>A0A7L7TKM1</accession>
<dbReference type="Pfam" id="PF01464">
    <property type="entry name" value="SLT"/>
    <property type="match status" value="1"/>
</dbReference>